<evidence type="ECO:0000313" key="2">
    <source>
        <dbReference type="Proteomes" id="UP000785679"/>
    </source>
</evidence>
<dbReference type="Proteomes" id="UP000785679">
    <property type="component" value="Unassembled WGS sequence"/>
</dbReference>
<reference evidence="1" key="1">
    <citation type="submission" date="2019-06" db="EMBL/GenBank/DDBJ databases">
        <authorList>
            <person name="Zheng W."/>
        </authorList>
    </citation>
    <scope>NUCLEOTIDE SEQUENCE</scope>
    <source>
        <strain evidence="1">QDHG01</strain>
    </source>
</reference>
<dbReference type="EMBL" id="RRYP01018595">
    <property type="protein sequence ID" value="TNV73566.1"/>
    <property type="molecule type" value="Genomic_DNA"/>
</dbReference>
<sequence>MNTMNNYLILLNSYRVIRYRSYITQQLYMAVQNFLNLNLINSQMNIFLSQLELKKMPFYVIRLEIN</sequence>
<organism evidence="1 2">
    <name type="scientific">Halteria grandinella</name>
    <dbReference type="NCBI Taxonomy" id="5974"/>
    <lineage>
        <taxon>Eukaryota</taxon>
        <taxon>Sar</taxon>
        <taxon>Alveolata</taxon>
        <taxon>Ciliophora</taxon>
        <taxon>Intramacronucleata</taxon>
        <taxon>Spirotrichea</taxon>
        <taxon>Stichotrichia</taxon>
        <taxon>Sporadotrichida</taxon>
        <taxon>Halteriidae</taxon>
        <taxon>Halteria</taxon>
    </lineage>
</organism>
<protein>
    <submittedName>
        <fullName evidence="1">Uncharacterized protein</fullName>
    </submittedName>
</protein>
<gene>
    <name evidence="1" type="ORF">FGO68_gene15772</name>
</gene>
<accession>A0A8J8SX50</accession>
<comment type="caution">
    <text evidence="1">The sequence shown here is derived from an EMBL/GenBank/DDBJ whole genome shotgun (WGS) entry which is preliminary data.</text>
</comment>
<name>A0A8J8SX50_HALGN</name>
<keyword evidence="2" id="KW-1185">Reference proteome</keyword>
<evidence type="ECO:0000313" key="1">
    <source>
        <dbReference type="EMBL" id="TNV73566.1"/>
    </source>
</evidence>
<dbReference type="AlphaFoldDB" id="A0A8J8SX50"/>
<proteinExistence type="predicted"/>